<accession>A0A812WZA3</accession>
<dbReference type="OrthoDB" id="414458at2759"/>
<keyword evidence="3" id="KW-1185">Reference proteome</keyword>
<dbReference type="EMBL" id="CAJNIZ010044705">
    <property type="protein sequence ID" value="CAE7698587.1"/>
    <property type="molecule type" value="Genomic_DNA"/>
</dbReference>
<comment type="caution">
    <text evidence="2">The sequence shown here is derived from an EMBL/GenBank/DDBJ whole genome shotgun (WGS) entry which is preliminary data.</text>
</comment>
<proteinExistence type="predicted"/>
<evidence type="ECO:0000256" key="1">
    <source>
        <dbReference type="SAM" id="MobiDB-lite"/>
    </source>
</evidence>
<dbReference type="Proteomes" id="UP000649617">
    <property type="component" value="Unassembled WGS sequence"/>
</dbReference>
<organism evidence="2 3">
    <name type="scientific">Symbiodinium pilosum</name>
    <name type="common">Dinoflagellate</name>
    <dbReference type="NCBI Taxonomy" id="2952"/>
    <lineage>
        <taxon>Eukaryota</taxon>
        <taxon>Sar</taxon>
        <taxon>Alveolata</taxon>
        <taxon>Dinophyceae</taxon>
        <taxon>Suessiales</taxon>
        <taxon>Symbiodiniaceae</taxon>
        <taxon>Symbiodinium</taxon>
    </lineage>
</organism>
<reference evidence="2" key="1">
    <citation type="submission" date="2021-02" db="EMBL/GenBank/DDBJ databases">
        <authorList>
            <person name="Dougan E. K."/>
            <person name="Rhodes N."/>
            <person name="Thang M."/>
            <person name="Chan C."/>
        </authorList>
    </citation>
    <scope>NUCLEOTIDE SEQUENCE</scope>
</reference>
<evidence type="ECO:0000313" key="2">
    <source>
        <dbReference type="EMBL" id="CAE7698587.1"/>
    </source>
</evidence>
<dbReference type="AlphaFoldDB" id="A0A812WZA3"/>
<protein>
    <submittedName>
        <fullName evidence="2">Uncharacterized protein</fullName>
    </submittedName>
</protein>
<feature type="region of interest" description="Disordered" evidence="1">
    <location>
        <begin position="187"/>
        <end position="213"/>
    </location>
</feature>
<gene>
    <name evidence="2" type="ORF">SPIL2461_LOCUS19628</name>
</gene>
<feature type="compositionally biased region" description="Low complexity" evidence="1">
    <location>
        <begin position="197"/>
        <end position="213"/>
    </location>
</feature>
<evidence type="ECO:0000313" key="3">
    <source>
        <dbReference type="Proteomes" id="UP000649617"/>
    </source>
</evidence>
<name>A0A812WZA3_SYMPI</name>
<sequence length="603" mass="67464">MKVELPDNSACILCTQPGKQDACKASDIPACKDVFNPDELQKTGSGWFGWDSLKCTSCKASLLTVAGGAQVLLDASGEGEAEGAVLLGSAAALKGAAKASGKSLGQVVLDNPVAMGALRSLAIVMATSLHTVHVLPMSTQEAQECFLDWELDNMDMILLSGGQGILPGLSSLVAEWECCSSDRYRKDCGRNRRQHSTPRPSTTTAAPRPITTTAVPQTVMHVSEAVEAGKAMAKNTLRELASFRSARTDDWEAMDHVHWGEIQSRRFGAFCARDESPKVATTDAQRRTQQENRLEWQVCWCSAYCQTWLVSSKPDGSLVACHQTLRQYTFYETMRCSGAWWQELRKQQGQPYTRDYEPPMYKAFPYGGFQIQAPPGVKVLLSFGGRTQNFYDTPGAQNVGLARARRLKTLLQQKYEPENPNFVYIDADALAEMPGRYVMNERTLNVYWEQYYKDAMRKAQLIIFLVDKAWLLSRNCFEELAWAQGKQLCTKHNEYPISLNMCPYKGKEFESAPFSLALAKPRIIAYLGQEALNRKGPTTSCPEQHLLEGFGDTKGQCMSTLGFDWVICGELTQSFDLQLQRLMDRIDERKDEWLYSRRLTTII</sequence>